<name>A0AAD6YV51_9AGAR</name>
<feature type="region of interest" description="Disordered" evidence="1">
    <location>
        <begin position="241"/>
        <end position="281"/>
    </location>
</feature>
<evidence type="ECO:0000313" key="2">
    <source>
        <dbReference type="EMBL" id="KAJ7230190.1"/>
    </source>
</evidence>
<organism evidence="2 3">
    <name type="scientific">Mycena pura</name>
    <dbReference type="NCBI Taxonomy" id="153505"/>
    <lineage>
        <taxon>Eukaryota</taxon>
        <taxon>Fungi</taxon>
        <taxon>Dikarya</taxon>
        <taxon>Basidiomycota</taxon>
        <taxon>Agaricomycotina</taxon>
        <taxon>Agaricomycetes</taxon>
        <taxon>Agaricomycetidae</taxon>
        <taxon>Agaricales</taxon>
        <taxon>Marasmiineae</taxon>
        <taxon>Mycenaceae</taxon>
        <taxon>Mycena</taxon>
    </lineage>
</organism>
<evidence type="ECO:0000313" key="3">
    <source>
        <dbReference type="Proteomes" id="UP001219525"/>
    </source>
</evidence>
<evidence type="ECO:0000256" key="1">
    <source>
        <dbReference type="SAM" id="MobiDB-lite"/>
    </source>
</evidence>
<dbReference type="Proteomes" id="UP001219525">
    <property type="component" value="Unassembled WGS sequence"/>
</dbReference>
<feature type="region of interest" description="Disordered" evidence="1">
    <location>
        <begin position="60"/>
        <end position="204"/>
    </location>
</feature>
<feature type="compositionally biased region" description="Basic and acidic residues" evidence="1">
    <location>
        <begin position="156"/>
        <end position="173"/>
    </location>
</feature>
<sequence length="298" mass="32263">MPILEYGCTSEARPHPATANVWHSRARTLLQCRCRLWTPTCSHPPRRPARAAILVAAATRAPGSPPQHSHPRQRTPERGLERQGSARTPQLVVDVKRLLAKPVSRSASGRQHVDGRELVHGPQKSEDDAAQRNDDGARVHVREKSEREVALGSHRSGGENDKELEKKEKEKRPNVLRRRPSNPRPFTAPNEGTVPPATLKPTTARTAPPVLSLDLSLNPMSFDLGSPYATGAVAEAYKRGLDTSGPSESPLTSPLRASGRRVASDSGGVEAETAPSSSATPYYTVFGSTSGRQAYMGF</sequence>
<protein>
    <submittedName>
        <fullName evidence="2">Uncharacterized protein</fullName>
    </submittedName>
</protein>
<reference evidence="2" key="1">
    <citation type="submission" date="2023-03" db="EMBL/GenBank/DDBJ databases">
        <title>Massive genome expansion in bonnet fungi (Mycena s.s.) driven by repeated elements and novel gene families across ecological guilds.</title>
        <authorList>
            <consortium name="Lawrence Berkeley National Laboratory"/>
            <person name="Harder C.B."/>
            <person name="Miyauchi S."/>
            <person name="Viragh M."/>
            <person name="Kuo A."/>
            <person name="Thoen E."/>
            <person name="Andreopoulos B."/>
            <person name="Lu D."/>
            <person name="Skrede I."/>
            <person name="Drula E."/>
            <person name="Henrissat B."/>
            <person name="Morin E."/>
            <person name="Kohler A."/>
            <person name="Barry K."/>
            <person name="LaButti K."/>
            <person name="Morin E."/>
            <person name="Salamov A."/>
            <person name="Lipzen A."/>
            <person name="Mereny Z."/>
            <person name="Hegedus B."/>
            <person name="Baldrian P."/>
            <person name="Stursova M."/>
            <person name="Weitz H."/>
            <person name="Taylor A."/>
            <person name="Grigoriev I.V."/>
            <person name="Nagy L.G."/>
            <person name="Martin F."/>
            <person name="Kauserud H."/>
        </authorList>
    </citation>
    <scope>NUCLEOTIDE SEQUENCE</scope>
    <source>
        <strain evidence="2">9144</strain>
    </source>
</reference>
<proteinExistence type="predicted"/>
<accession>A0AAD6YV51</accession>
<dbReference type="EMBL" id="JARJCW010000001">
    <property type="protein sequence ID" value="KAJ7230190.1"/>
    <property type="molecule type" value="Genomic_DNA"/>
</dbReference>
<keyword evidence="3" id="KW-1185">Reference proteome</keyword>
<gene>
    <name evidence="2" type="ORF">GGX14DRAFT_553670</name>
</gene>
<dbReference type="AlphaFoldDB" id="A0AAD6YV51"/>
<comment type="caution">
    <text evidence="2">The sequence shown here is derived from an EMBL/GenBank/DDBJ whole genome shotgun (WGS) entry which is preliminary data.</text>
</comment>
<feature type="compositionally biased region" description="Basic and acidic residues" evidence="1">
    <location>
        <begin position="111"/>
        <end position="149"/>
    </location>
</feature>